<evidence type="ECO:0000313" key="2">
    <source>
        <dbReference type="EMBL" id="ADI23315.1"/>
    </source>
</evidence>
<reference evidence="2" key="1">
    <citation type="submission" date="2010-01" db="EMBL/GenBank/DDBJ databases">
        <title>Genome fragments of uncultured bacteria from the North Pacific subtropical Gyre.</title>
        <authorList>
            <person name="Pham V.D."/>
            <person name="Delong E.F."/>
        </authorList>
    </citation>
    <scope>NUCLEOTIDE SEQUENCE</scope>
</reference>
<dbReference type="EMBL" id="GU568011">
    <property type="protein sequence ID" value="ADI23315.1"/>
    <property type="molecule type" value="Genomic_DNA"/>
</dbReference>
<proteinExistence type="predicted"/>
<name>E7C791_9BACT</name>
<feature type="transmembrane region" description="Helical" evidence="1">
    <location>
        <begin position="34"/>
        <end position="57"/>
    </location>
</feature>
<accession>E7C791</accession>
<evidence type="ECO:0000256" key="1">
    <source>
        <dbReference type="SAM" id="Phobius"/>
    </source>
</evidence>
<sequence>MAEYKKDFGLKKSVALVTSRIIGSKKFHQPAPNMVFVGCTSLFGLRFTATGTFYYHFKRIKV</sequence>
<dbReference type="AlphaFoldDB" id="E7C791"/>
<keyword evidence="1" id="KW-0812">Transmembrane</keyword>
<keyword evidence="1" id="KW-0472">Membrane</keyword>
<keyword evidence="1" id="KW-1133">Transmembrane helix</keyword>
<protein>
    <submittedName>
        <fullName evidence="2">Uncharacterized protein</fullName>
    </submittedName>
</protein>
<organism evidence="2">
    <name type="scientific">uncultured nuHF2 cluster bacterium HF0770_19K18</name>
    <dbReference type="NCBI Taxonomy" id="723592"/>
    <lineage>
        <taxon>Bacteria</taxon>
        <taxon>environmental samples</taxon>
    </lineage>
</organism>